<accession>A0A8D8I913</accession>
<feature type="compositionally biased region" description="Low complexity" evidence="1">
    <location>
        <begin position="95"/>
        <end position="104"/>
    </location>
</feature>
<dbReference type="EMBL" id="HBUE01000759">
    <property type="protein sequence ID" value="CAG6443678.1"/>
    <property type="molecule type" value="Transcribed_RNA"/>
</dbReference>
<dbReference type="EMBL" id="HBUE01344663">
    <property type="protein sequence ID" value="CAG6600089.1"/>
    <property type="molecule type" value="Transcribed_RNA"/>
</dbReference>
<evidence type="ECO:0000313" key="2">
    <source>
        <dbReference type="EMBL" id="CAG6547886.1"/>
    </source>
</evidence>
<dbReference type="EMBL" id="HBUE01237729">
    <property type="protein sequence ID" value="CAG6547886.1"/>
    <property type="molecule type" value="Transcribed_RNA"/>
</dbReference>
<dbReference type="EMBL" id="HBUE01000758">
    <property type="protein sequence ID" value="CAG6443677.1"/>
    <property type="molecule type" value="Transcribed_RNA"/>
</dbReference>
<feature type="region of interest" description="Disordered" evidence="1">
    <location>
        <begin position="75"/>
        <end position="104"/>
    </location>
</feature>
<feature type="compositionally biased region" description="Basic residues" evidence="1">
    <location>
        <begin position="80"/>
        <end position="94"/>
    </location>
</feature>
<protein>
    <submittedName>
        <fullName evidence="2">(northern house mosquito) hypothetical protein</fullName>
    </submittedName>
</protein>
<evidence type="ECO:0000256" key="1">
    <source>
        <dbReference type="SAM" id="MobiDB-lite"/>
    </source>
</evidence>
<dbReference type="AlphaFoldDB" id="A0A8D8I913"/>
<sequence>MFAKQLTNFFKGSRTIALARELLMRLKISNDDERSIIRGRDGFETDSESVETLDEEEVDVDTECLPVLPKNSSANVRVARPNRNKQRLSVRKFKSSSSSAAVPR</sequence>
<organism evidence="2">
    <name type="scientific">Culex pipiens</name>
    <name type="common">House mosquito</name>
    <dbReference type="NCBI Taxonomy" id="7175"/>
    <lineage>
        <taxon>Eukaryota</taxon>
        <taxon>Metazoa</taxon>
        <taxon>Ecdysozoa</taxon>
        <taxon>Arthropoda</taxon>
        <taxon>Hexapoda</taxon>
        <taxon>Insecta</taxon>
        <taxon>Pterygota</taxon>
        <taxon>Neoptera</taxon>
        <taxon>Endopterygota</taxon>
        <taxon>Diptera</taxon>
        <taxon>Nematocera</taxon>
        <taxon>Culicoidea</taxon>
        <taxon>Culicidae</taxon>
        <taxon>Culicinae</taxon>
        <taxon>Culicini</taxon>
        <taxon>Culex</taxon>
        <taxon>Culex</taxon>
    </lineage>
</organism>
<proteinExistence type="predicted"/>
<name>A0A8D8I913_CULPI</name>
<reference evidence="2" key="1">
    <citation type="submission" date="2021-05" db="EMBL/GenBank/DDBJ databases">
        <authorList>
            <person name="Alioto T."/>
            <person name="Alioto T."/>
            <person name="Gomez Garrido J."/>
        </authorList>
    </citation>
    <scope>NUCLEOTIDE SEQUENCE</scope>
</reference>